<dbReference type="Gene3D" id="1.10.3290.10">
    <property type="entry name" value="Fido-like domain"/>
    <property type="match status" value="1"/>
</dbReference>
<feature type="non-terminal residue" evidence="2">
    <location>
        <position position="86"/>
    </location>
</feature>
<reference evidence="2" key="1">
    <citation type="submission" date="2018-06" db="EMBL/GenBank/DDBJ databases">
        <authorList>
            <person name="Zhirakovskaya E."/>
        </authorList>
    </citation>
    <scope>NUCLEOTIDE SEQUENCE</scope>
</reference>
<organism evidence="2">
    <name type="scientific">hydrothermal vent metagenome</name>
    <dbReference type="NCBI Taxonomy" id="652676"/>
    <lineage>
        <taxon>unclassified sequences</taxon>
        <taxon>metagenomes</taxon>
        <taxon>ecological metagenomes</taxon>
    </lineage>
</organism>
<accession>A0A3B0Z6Z2</accession>
<evidence type="ECO:0000313" key="2">
    <source>
        <dbReference type="EMBL" id="VAW87311.1"/>
    </source>
</evidence>
<name>A0A3B0Z6Z2_9ZZZZ</name>
<evidence type="ECO:0000256" key="1">
    <source>
        <dbReference type="SAM" id="MobiDB-lite"/>
    </source>
</evidence>
<dbReference type="InterPro" id="IPR036597">
    <property type="entry name" value="Fido-like_dom_sf"/>
</dbReference>
<dbReference type="AlphaFoldDB" id="A0A3B0Z6Z2"/>
<gene>
    <name evidence="2" type="ORF">MNBD_GAMMA16-1800</name>
</gene>
<dbReference type="EMBL" id="UOFO01000117">
    <property type="protein sequence ID" value="VAW87311.1"/>
    <property type="molecule type" value="Genomic_DNA"/>
</dbReference>
<feature type="region of interest" description="Disordered" evidence="1">
    <location>
        <begin position="65"/>
        <end position="86"/>
    </location>
</feature>
<feature type="compositionally biased region" description="Basic and acidic residues" evidence="1">
    <location>
        <begin position="75"/>
        <end position="86"/>
    </location>
</feature>
<proteinExistence type="predicted"/>
<sequence>MFTPNFQITAALTQMLMDIEASRQAVSSLPITLPVLTSLRESARLISTHYSTQIEGNRLTQAQVDDVLHGGTFPNRERDEREVKNY</sequence>
<protein>
    <submittedName>
        <fullName evidence="2">Uncharacterized protein</fullName>
    </submittedName>
</protein>